<feature type="domain" description="PglD N-terminal" evidence="3">
    <location>
        <begin position="17"/>
        <end position="94"/>
    </location>
</feature>
<reference evidence="4 5" key="1">
    <citation type="submission" date="2014-12" db="EMBL/GenBank/DDBJ databases">
        <title>Draft Genome Sequences of Five Spore-Forming Food Isolates of Bacillus pumilus.</title>
        <authorList>
            <person name="de Jong A."/>
            <person name="van Heel A.J."/>
            <person name="Montalban-Lopez M."/>
            <person name="Krawczyk A.O."/>
            <person name="Berendsen E.M."/>
            <person name="Wells-Bennik M."/>
            <person name="Kuipers O.P."/>
        </authorList>
    </citation>
    <scope>NUCLEOTIDE SEQUENCE [LARGE SCALE GENOMIC DNA]</scope>
    <source>
        <strain evidence="4 5">B4127</strain>
    </source>
</reference>
<proteinExistence type="predicted"/>
<dbReference type="Pfam" id="PF00132">
    <property type="entry name" value="Hexapep"/>
    <property type="match status" value="1"/>
</dbReference>
<dbReference type="CDD" id="cd03360">
    <property type="entry name" value="LbH_AT_putative"/>
    <property type="match status" value="1"/>
</dbReference>
<dbReference type="InterPro" id="IPR020019">
    <property type="entry name" value="AcTrfase_PglD-like"/>
</dbReference>
<dbReference type="InterPro" id="IPR050179">
    <property type="entry name" value="Trans_hexapeptide_repeat"/>
</dbReference>
<feature type="binding site" evidence="2">
    <location>
        <position position="83"/>
    </location>
    <ligand>
        <name>substrate</name>
    </ligand>
</feature>
<dbReference type="Gene3D" id="3.40.50.20">
    <property type="match status" value="1"/>
</dbReference>
<evidence type="ECO:0000256" key="2">
    <source>
        <dbReference type="PIRSR" id="PIRSR620019-2"/>
    </source>
</evidence>
<comment type="caution">
    <text evidence="4">The sequence shown here is derived from an EMBL/GenBank/DDBJ whole genome shotgun (WGS) entry which is preliminary data.</text>
</comment>
<protein>
    <recommendedName>
        <fullName evidence="3">PglD N-terminal domain-containing protein</fullName>
    </recommendedName>
</protein>
<dbReference type="RefSeq" id="WP_044138989.1">
    <property type="nucleotide sequence ID" value="NZ_JXCL01000002.1"/>
</dbReference>
<evidence type="ECO:0000259" key="3">
    <source>
        <dbReference type="Pfam" id="PF17836"/>
    </source>
</evidence>
<evidence type="ECO:0000256" key="1">
    <source>
        <dbReference type="PIRSR" id="PIRSR620019-1"/>
    </source>
</evidence>
<feature type="site" description="Increases basicity of active site His" evidence="1">
    <location>
        <position position="151"/>
    </location>
</feature>
<name>A0AB34R0L3_BACPU</name>
<dbReference type="AlphaFoldDB" id="A0AB34R0L3"/>
<evidence type="ECO:0000313" key="4">
    <source>
        <dbReference type="EMBL" id="KIL25650.1"/>
    </source>
</evidence>
<organism evidence="4 5">
    <name type="scientific">Bacillus pumilus</name>
    <name type="common">Bacillus mesentericus</name>
    <dbReference type="NCBI Taxonomy" id="1408"/>
    <lineage>
        <taxon>Bacteria</taxon>
        <taxon>Bacillati</taxon>
        <taxon>Bacillota</taxon>
        <taxon>Bacilli</taxon>
        <taxon>Bacillales</taxon>
        <taxon>Bacillaceae</taxon>
        <taxon>Bacillus</taxon>
    </lineage>
</organism>
<dbReference type="InterPro" id="IPR041561">
    <property type="entry name" value="PglD_N"/>
</dbReference>
<dbReference type="PANTHER" id="PTHR43300">
    <property type="entry name" value="ACETYLTRANSFERASE"/>
    <property type="match status" value="1"/>
</dbReference>
<dbReference type="InterPro" id="IPR011004">
    <property type="entry name" value="Trimer_LpxA-like_sf"/>
</dbReference>
<sequence>MPQLKNSKEPICKEQPIGLIGAGGHSKVIQEMIAAHPDYSLCAVLDDQFEETTTQSSILYGPISMSQELRETMPHMKWLIAIGQNESRQLVKERLSFENTAFATLIHPRAVVSTSAVIGRGTVVMARAVVQADVAIGEHAIINTGSIVEHDCILESFVHLSPGAVLTGCVSVRMGTHIGAGAVVIPGTSIGSWTIIGAGAAVTRDIHDQKVAVGIPAIEIKDRREGGK</sequence>
<dbReference type="Gene3D" id="2.160.10.10">
    <property type="entry name" value="Hexapeptide repeat proteins"/>
    <property type="match status" value="1"/>
</dbReference>
<dbReference type="InterPro" id="IPR001451">
    <property type="entry name" value="Hexapep"/>
</dbReference>
<dbReference type="Pfam" id="PF17836">
    <property type="entry name" value="PglD_N"/>
    <property type="match status" value="1"/>
</dbReference>
<feature type="binding site" evidence="2">
    <location>
        <position position="159"/>
    </location>
    <ligand>
        <name>acetyl-CoA</name>
        <dbReference type="ChEBI" id="CHEBI:57288"/>
    </ligand>
</feature>
<dbReference type="EMBL" id="JXCL01000002">
    <property type="protein sequence ID" value="KIL25650.1"/>
    <property type="molecule type" value="Genomic_DNA"/>
</dbReference>
<dbReference type="NCBIfam" id="TIGR03570">
    <property type="entry name" value="NeuD_NnaD"/>
    <property type="match status" value="1"/>
</dbReference>
<feature type="active site" description="Proton acceptor" evidence="1">
    <location>
        <position position="150"/>
    </location>
</feature>
<gene>
    <name evidence="4" type="ORF">B4127_3504</name>
</gene>
<dbReference type="PANTHER" id="PTHR43300:SF7">
    <property type="entry name" value="UDP-N-ACETYLBACILLOSAMINE N-ACETYLTRANSFERASE"/>
    <property type="match status" value="1"/>
</dbReference>
<dbReference type="SUPFAM" id="SSF51161">
    <property type="entry name" value="Trimeric LpxA-like enzymes"/>
    <property type="match status" value="1"/>
</dbReference>
<accession>A0AB34R0L3</accession>
<dbReference type="Proteomes" id="UP000031978">
    <property type="component" value="Unassembled WGS sequence"/>
</dbReference>
<evidence type="ECO:0000313" key="5">
    <source>
        <dbReference type="Proteomes" id="UP000031978"/>
    </source>
</evidence>